<dbReference type="EMBL" id="FZQB01000033">
    <property type="protein sequence ID" value="SNT76869.1"/>
    <property type="molecule type" value="Genomic_DNA"/>
</dbReference>
<keyword evidence="2" id="KW-1185">Reference proteome</keyword>
<dbReference type="Proteomes" id="UP000198307">
    <property type="component" value="Unassembled WGS sequence"/>
</dbReference>
<evidence type="ECO:0000313" key="2">
    <source>
        <dbReference type="Proteomes" id="UP000198307"/>
    </source>
</evidence>
<gene>
    <name evidence="1" type="ORF">SAMN05444959_13313</name>
</gene>
<accession>A0A239Q2N6</accession>
<name>A0A239Q2N6_9RHOB</name>
<dbReference type="RefSeq" id="WP_089346152.1">
    <property type="nucleotide sequence ID" value="NZ_CP067129.1"/>
</dbReference>
<protein>
    <submittedName>
        <fullName evidence="1">Uncharacterized protein</fullName>
    </submittedName>
</protein>
<proteinExistence type="predicted"/>
<reference evidence="1 2" key="1">
    <citation type="submission" date="2017-07" db="EMBL/GenBank/DDBJ databases">
        <authorList>
            <person name="Sun Z.S."/>
            <person name="Albrecht U."/>
            <person name="Echele G."/>
            <person name="Lee C.C."/>
        </authorList>
    </citation>
    <scope>NUCLEOTIDE SEQUENCE [LARGE SCALE GENOMIC DNA]</scope>
    <source>
        <strain evidence="1 2">DSM 14827</strain>
    </source>
</reference>
<sequence length="63" mass="7157">MHDILHYRRHRFDALFTLLTGHDARSLPQSAHLCRDVGLPEPTTAPIRPSRITLMALAHHASH</sequence>
<evidence type="ECO:0000313" key="1">
    <source>
        <dbReference type="EMBL" id="SNT76869.1"/>
    </source>
</evidence>
<organism evidence="1 2">
    <name type="scientific">Paracoccus seriniphilus</name>
    <dbReference type="NCBI Taxonomy" id="184748"/>
    <lineage>
        <taxon>Bacteria</taxon>
        <taxon>Pseudomonadati</taxon>
        <taxon>Pseudomonadota</taxon>
        <taxon>Alphaproteobacteria</taxon>
        <taxon>Rhodobacterales</taxon>
        <taxon>Paracoccaceae</taxon>
        <taxon>Paracoccus</taxon>
    </lineage>
</organism>
<dbReference type="AlphaFoldDB" id="A0A239Q2N6"/>
<dbReference type="OrthoDB" id="7876860at2"/>